<gene>
    <name evidence="1" type="ORF">E2605_04850</name>
</gene>
<sequence length="80" mass="9412">MGELATTFELSNQFLDENGKAASFKDITETLEYAFNFSFGNAYKSKFRIFSRKPYNLTKALDYLKKLLIRESRNKKIDKR</sequence>
<keyword evidence="2" id="KW-1185">Reference proteome</keyword>
<proteinExistence type="predicted"/>
<name>A0A4Y8L5M7_9BACT</name>
<comment type="caution">
    <text evidence="1">The sequence shown here is derived from an EMBL/GenBank/DDBJ whole genome shotgun (WGS) entry which is preliminary data.</text>
</comment>
<dbReference type="AlphaFoldDB" id="A0A4Y8L5M7"/>
<evidence type="ECO:0000313" key="2">
    <source>
        <dbReference type="Proteomes" id="UP000297861"/>
    </source>
</evidence>
<accession>A0A4Y8L5M7</accession>
<dbReference type="RefSeq" id="WP_134435692.1">
    <property type="nucleotide sequence ID" value="NZ_SOML01000002.1"/>
</dbReference>
<organism evidence="1 2">
    <name type="scientific">Dysgonomonas capnocytophagoides</name>
    <dbReference type="NCBI Taxonomy" id="45254"/>
    <lineage>
        <taxon>Bacteria</taxon>
        <taxon>Pseudomonadati</taxon>
        <taxon>Bacteroidota</taxon>
        <taxon>Bacteroidia</taxon>
        <taxon>Bacteroidales</taxon>
        <taxon>Dysgonomonadaceae</taxon>
        <taxon>Dysgonomonas</taxon>
    </lineage>
</organism>
<evidence type="ECO:0000313" key="1">
    <source>
        <dbReference type="EMBL" id="TFD97949.1"/>
    </source>
</evidence>
<dbReference type="OrthoDB" id="1028590at2"/>
<dbReference type="EMBL" id="SOML01000002">
    <property type="protein sequence ID" value="TFD97949.1"/>
    <property type="molecule type" value="Genomic_DNA"/>
</dbReference>
<reference evidence="1 2" key="1">
    <citation type="submission" date="2019-03" db="EMBL/GenBank/DDBJ databases">
        <title>San Antonio Military Medical Center submission to MRSN (WRAIR), pending publication.</title>
        <authorList>
            <person name="Blyth D.M."/>
            <person name="Mccarthy S.L."/>
            <person name="Schall S.E."/>
            <person name="Stam J.A."/>
            <person name="Ong A.C."/>
            <person name="Mcgann P.T."/>
        </authorList>
    </citation>
    <scope>NUCLEOTIDE SEQUENCE [LARGE SCALE GENOMIC DNA]</scope>
    <source>
        <strain evidence="1 2">MRSN571793</strain>
    </source>
</reference>
<protein>
    <recommendedName>
        <fullName evidence="3">RteC protein</fullName>
    </recommendedName>
</protein>
<evidence type="ECO:0008006" key="3">
    <source>
        <dbReference type="Google" id="ProtNLM"/>
    </source>
</evidence>
<dbReference type="Proteomes" id="UP000297861">
    <property type="component" value="Unassembled WGS sequence"/>
</dbReference>